<evidence type="ECO:0000313" key="17">
    <source>
        <dbReference type="EMBL" id="QHI98927.1"/>
    </source>
</evidence>
<organism evidence="17 18">
    <name type="scientific">Xylophilus rhododendri</name>
    <dbReference type="NCBI Taxonomy" id="2697032"/>
    <lineage>
        <taxon>Bacteria</taxon>
        <taxon>Pseudomonadati</taxon>
        <taxon>Pseudomonadota</taxon>
        <taxon>Betaproteobacteria</taxon>
        <taxon>Burkholderiales</taxon>
        <taxon>Xylophilus</taxon>
    </lineage>
</organism>
<evidence type="ECO:0000256" key="14">
    <source>
        <dbReference type="ARBA" id="ARBA00033444"/>
    </source>
</evidence>
<sequence>MGPTTATAAPRARRALVRGVLPAAIALALGTSVLLPADAASSRGHKAEKASATASADTQPSAGGSAKAVSSTGISTSPAGVVGRPTVNPPAPPGPSRSYAISLRQLGAAFPLQLRGVQGSGGVPFSVRADEVVTSAKLKLKYAYSPALLANISHINVRVNGEVAQTIAVPREQAGTDLETEVNIPVRMITDFNRLDIELIGHYTLDCEDPVHTSLWASIANQSELQLTVAPIALPDDLNLLPAPFFDRRDVRPLSLPFVFVGNADQPILEGAGAVSSWFGSLAGYRGAKFPVSTGTLPDKGAAVVFMVGNTGIPGVELPVPTGPSVAMVTNPNDPVSKLLVVMGRNAADVKVAANVLAVGGTTLSGRVATVQPLKEVVARKPYDAPAWLRSDRPVRFGEIADQRSLNVSGYEPDLVRINFRVPPDLFGWREKGIPIDLRYRYTPRPTTDKSSLNINVNEQFLRSYPLLAVERGVPAALSALLPSTEDGTVMAREHVRVPMFMLPAQSQLQFHYYYDYIKQGFCKDVMLDNVKGAIDADSTIDISGFSHYLPMPDLAAFGNAGFPFTRMADLSETAVVLPDNASAPDLAAYLDTMGLMGRSSGYPATGVAVVRAGGVDNVKDRDLLVFASGTNQPLLQKWAANIPSAITPAARSFPLSDLRGKFLDWWDRHHRVTPEDRKQELKFTSDGAQGVISGFESPLASGRSVVLISSDKPESLNNTIDAVLDLDRVKQIQGSVSVVRGDQVNSLVAEQSYHVGRLGFLTAIQFFLSNHPLLLVLLGLAAAALLAIVIYVVLRGRARSRLVV</sequence>
<dbReference type="UniPathway" id="UPA00694"/>
<comment type="similarity">
    <text evidence="4 15">Belongs to the AcsB/BcsB family.</text>
</comment>
<dbReference type="GO" id="GO:0030244">
    <property type="term" value="P:cellulose biosynthetic process"/>
    <property type="evidence" value="ECO:0007669"/>
    <property type="project" value="UniProtKB-KW"/>
</dbReference>
<proteinExistence type="inferred from homology"/>
<dbReference type="InterPro" id="IPR003920">
    <property type="entry name" value="Cell_synth_B"/>
</dbReference>
<keyword evidence="11 15" id="KW-0135">Cellulose biosynthesis</keyword>
<dbReference type="Pfam" id="PF03170">
    <property type="entry name" value="BcsB"/>
    <property type="match status" value="1"/>
</dbReference>
<evidence type="ECO:0000256" key="16">
    <source>
        <dbReference type="SAM" id="MobiDB-lite"/>
    </source>
</evidence>
<dbReference type="KEGG" id="xyk:GT347_13580"/>
<evidence type="ECO:0000256" key="4">
    <source>
        <dbReference type="ARBA" id="ARBA00010714"/>
    </source>
</evidence>
<evidence type="ECO:0000256" key="3">
    <source>
        <dbReference type="ARBA" id="ARBA00005186"/>
    </source>
</evidence>
<evidence type="ECO:0000256" key="2">
    <source>
        <dbReference type="ARBA" id="ARBA00004377"/>
    </source>
</evidence>
<dbReference type="PROSITE" id="PS51318">
    <property type="entry name" value="TAT"/>
    <property type="match status" value="1"/>
</dbReference>
<comment type="subunit">
    <text evidence="5 15">Tightly associated with the cellulose synthase catalytic subunit.</text>
</comment>
<evidence type="ECO:0000313" key="18">
    <source>
        <dbReference type="Proteomes" id="UP000464787"/>
    </source>
</evidence>
<evidence type="ECO:0000256" key="15">
    <source>
        <dbReference type="RuleBase" id="RU365021"/>
    </source>
</evidence>
<dbReference type="GO" id="GO:0006011">
    <property type="term" value="P:UDP-alpha-D-glucose metabolic process"/>
    <property type="evidence" value="ECO:0007669"/>
    <property type="project" value="InterPro"/>
</dbReference>
<feature type="region of interest" description="Disordered" evidence="16">
    <location>
        <begin position="46"/>
        <end position="98"/>
    </location>
</feature>
<keyword evidence="7 15" id="KW-1003">Cell membrane</keyword>
<comment type="function">
    <text evidence="1 15">Binds the cellulose synthase activator, bis-(3'-5') cyclic diguanylic acid (c-di-GMP).</text>
</comment>
<evidence type="ECO:0000256" key="13">
    <source>
        <dbReference type="ARBA" id="ARBA00023136"/>
    </source>
</evidence>
<evidence type="ECO:0000256" key="8">
    <source>
        <dbReference type="ARBA" id="ARBA00022519"/>
    </source>
</evidence>
<accession>A0A857J5F0</accession>
<gene>
    <name evidence="17" type="ORF">GT347_13580</name>
</gene>
<keyword evidence="8 15" id="KW-0997">Cell inner membrane</keyword>
<evidence type="ECO:0000256" key="6">
    <source>
        <dbReference type="ARBA" id="ARBA00021844"/>
    </source>
</evidence>
<dbReference type="EMBL" id="CP047650">
    <property type="protein sequence ID" value="QHI98927.1"/>
    <property type="molecule type" value="Genomic_DNA"/>
</dbReference>
<keyword evidence="13 15" id="KW-0472">Membrane</keyword>
<reference evidence="17 18" key="1">
    <citation type="submission" date="2020-01" db="EMBL/GenBank/DDBJ databases">
        <title>Genome sequencing of strain KACC 21265.</title>
        <authorList>
            <person name="Heo J."/>
            <person name="Kim S.-J."/>
            <person name="Kim J.-S."/>
            <person name="Hong S.-B."/>
            <person name="Kwon S.-W."/>
        </authorList>
    </citation>
    <scope>NUCLEOTIDE SEQUENCE [LARGE SCALE GENOMIC DNA]</scope>
    <source>
        <strain evidence="17 18">KACC 21265</strain>
    </source>
</reference>
<dbReference type="AlphaFoldDB" id="A0A857J5F0"/>
<name>A0A857J5F0_9BURK</name>
<dbReference type="PRINTS" id="PR01440">
    <property type="entry name" value="CELLSNTHASEB"/>
</dbReference>
<comment type="subcellular location">
    <subcellularLocation>
        <location evidence="2">Cell inner membrane</location>
        <topology evidence="2">Single-pass membrane protein</topology>
    </subcellularLocation>
</comment>
<dbReference type="PANTHER" id="PTHR39083:SF1">
    <property type="entry name" value="CYCLIC DI-GMP-BINDING PROTEIN"/>
    <property type="match status" value="1"/>
</dbReference>
<keyword evidence="9 15" id="KW-0973">c-di-GMP</keyword>
<dbReference type="GO" id="GO:0005886">
    <property type="term" value="C:plasma membrane"/>
    <property type="evidence" value="ECO:0007669"/>
    <property type="project" value="UniProtKB-SubCell"/>
</dbReference>
<protein>
    <recommendedName>
        <fullName evidence="6 15">Cyclic di-GMP-binding protein</fullName>
    </recommendedName>
    <alternativeName>
        <fullName evidence="14 15">Cellulose synthase regulatory subunit</fullName>
    </alternativeName>
</protein>
<keyword evidence="12 15" id="KW-1133">Transmembrane helix</keyword>
<evidence type="ECO:0000256" key="5">
    <source>
        <dbReference type="ARBA" id="ARBA00011437"/>
    </source>
</evidence>
<evidence type="ECO:0000256" key="10">
    <source>
        <dbReference type="ARBA" id="ARBA00022692"/>
    </source>
</evidence>
<comment type="pathway">
    <text evidence="3 15">Glycan metabolism; bacterial cellulose biosynthesis.</text>
</comment>
<dbReference type="PANTHER" id="PTHR39083">
    <property type="entry name" value="CYCLIC DI-GMP-BINDING PROTEIN"/>
    <property type="match status" value="1"/>
</dbReference>
<evidence type="ECO:0000256" key="11">
    <source>
        <dbReference type="ARBA" id="ARBA00022916"/>
    </source>
</evidence>
<feature type="compositionally biased region" description="Polar residues" evidence="16">
    <location>
        <begin position="52"/>
        <end position="78"/>
    </location>
</feature>
<dbReference type="Gene3D" id="2.60.120.260">
    <property type="entry name" value="Galactose-binding domain-like"/>
    <property type="match status" value="2"/>
</dbReference>
<dbReference type="NCBIfam" id="NF008323">
    <property type="entry name" value="PRK11114.1-1"/>
    <property type="match status" value="1"/>
</dbReference>
<keyword evidence="18" id="KW-1185">Reference proteome</keyword>
<evidence type="ECO:0000256" key="12">
    <source>
        <dbReference type="ARBA" id="ARBA00022989"/>
    </source>
</evidence>
<dbReference type="InterPro" id="IPR018513">
    <property type="entry name" value="Cell_synthase_bac"/>
</dbReference>
<evidence type="ECO:0000256" key="7">
    <source>
        <dbReference type="ARBA" id="ARBA00022475"/>
    </source>
</evidence>
<feature type="transmembrane region" description="Helical" evidence="15">
    <location>
        <begin position="774"/>
        <end position="795"/>
    </location>
</feature>
<evidence type="ECO:0000256" key="1">
    <source>
        <dbReference type="ARBA" id="ARBA00002057"/>
    </source>
</evidence>
<dbReference type="Proteomes" id="UP000464787">
    <property type="component" value="Chromosome"/>
</dbReference>
<keyword evidence="10 15" id="KW-0812">Transmembrane</keyword>
<evidence type="ECO:0000256" key="9">
    <source>
        <dbReference type="ARBA" id="ARBA00022636"/>
    </source>
</evidence>
<dbReference type="InterPro" id="IPR006311">
    <property type="entry name" value="TAT_signal"/>
</dbReference>